<name>A0A4S4LSI5_9APHY</name>
<gene>
    <name evidence="2" type="ORF">EUX98_g9538</name>
</gene>
<sequence>MSRMQTRAKNATTHPGAVLKGPPRRSTEEVLAQKQSERNEAQAQQDKQDQIIAKIAELEATTLGPSGPAQIASDADDSINKIAAAIANRPTNAVSKKSRKSAKSRRADVNKLNIKAADKNSAAMPIVGSVAPAANSASAAAVSTPQGSQGSKRRAESEVESVPALASKRNKKAKTLVPTGVSSTWAEGLTPASLADARRDIKNAKLRTAGRLSTPRTTTPKTSISYPASTPSPRLQTPTPPSIAAMPVSPTSSELDRDYPLLPVVKTKPFHYHRFDRATIEALSILAQQHGDALALQIEPGAVPDVLEAQPEPDLEEPGSVNYGGYISDNDDNDEAERGAMSDSDGEDIKMPMDGQRTTENTMVGIIVSDENPPAPAPSPVTRTTRTSTSSGKSKFTLSDLPGDVDHHTFKNVYIARLVAYIGVSIDPWVVKHNPDWSKIYSIFWTSSFPGTPLPTFAPGHAVWELSRQWVCTWRHNLAKSAIQSIEEIADAKGFAVIPSVLPEVQEVQASNRAEFIKALVAEGLGPHRPFQSIAIRISPDQNKA</sequence>
<feature type="region of interest" description="Disordered" evidence="1">
    <location>
        <begin position="205"/>
        <end position="241"/>
    </location>
</feature>
<evidence type="ECO:0000313" key="2">
    <source>
        <dbReference type="EMBL" id="THH14957.1"/>
    </source>
</evidence>
<feature type="compositionally biased region" description="Polar residues" evidence="1">
    <location>
        <begin position="214"/>
        <end position="237"/>
    </location>
</feature>
<feature type="compositionally biased region" description="Low complexity" evidence="1">
    <location>
        <begin position="380"/>
        <end position="391"/>
    </location>
</feature>
<feature type="region of interest" description="Disordered" evidence="1">
    <location>
        <begin position="310"/>
        <end position="354"/>
    </location>
</feature>
<reference evidence="2 3" key="1">
    <citation type="submission" date="2019-02" db="EMBL/GenBank/DDBJ databases">
        <title>Genome sequencing of the rare red list fungi Antrodiella citrinella (Flaviporus citrinellus).</title>
        <authorList>
            <person name="Buettner E."/>
            <person name="Kellner H."/>
        </authorList>
    </citation>
    <scope>NUCLEOTIDE SEQUENCE [LARGE SCALE GENOMIC DNA]</scope>
    <source>
        <strain evidence="2 3">DSM 108506</strain>
    </source>
</reference>
<feature type="region of interest" description="Disordered" evidence="1">
    <location>
        <begin position="1"/>
        <end position="48"/>
    </location>
</feature>
<feature type="non-terminal residue" evidence="2">
    <location>
        <position position="545"/>
    </location>
</feature>
<evidence type="ECO:0000256" key="1">
    <source>
        <dbReference type="SAM" id="MobiDB-lite"/>
    </source>
</evidence>
<proteinExistence type="predicted"/>
<dbReference type="EMBL" id="SGPM01000872">
    <property type="protein sequence ID" value="THH14957.1"/>
    <property type="molecule type" value="Genomic_DNA"/>
</dbReference>
<feature type="region of interest" description="Disordered" evidence="1">
    <location>
        <begin position="370"/>
        <end position="398"/>
    </location>
</feature>
<comment type="caution">
    <text evidence="2">The sequence shown here is derived from an EMBL/GenBank/DDBJ whole genome shotgun (WGS) entry which is preliminary data.</text>
</comment>
<evidence type="ECO:0000313" key="3">
    <source>
        <dbReference type="Proteomes" id="UP000308730"/>
    </source>
</evidence>
<feature type="region of interest" description="Disordered" evidence="1">
    <location>
        <begin position="132"/>
        <end position="177"/>
    </location>
</feature>
<feature type="region of interest" description="Disordered" evidence="1">
    <location>
        <begin position="88"/>
        <end position="111"/>
    </location>
</feature>
<feature type="compositionally biased region" description="Low complexity" evidence="1">
    <location>
        <begin position="132"/>
        <end position="143"/>
    </location>
</feature>
<feature type="compositionally biased region" description="Polar residues" evidence="1">
    <location>
        <begin position="1"/>
        <end position="13"/>
    </location>
</feature>
<dbReference type="AlphaFoldDB" id="A0A4S4LSI5"/>
<protein>
    <submittedName>
        <fullName evidence="2">Uncharacterized protein</fullName>
    </submittedName>
</protein>
<organism evidence="2 3">
    <name type="scientific">Antrodiella citrinella</name>
    <dbReference type="NCBI Taxonomy" id="2447956"/>
    <lineage>
        <taxon>Eukaryota</taxon>
        <taxon>Fungi</taxon>
        <taxon>Dikarya</taxon>
        <taxon>Basidiomycota</taxon>
        <taxon>Agaricomycotina</taxon>
        <taxon>Agaricomycetes</taxon>
        <taxon>Polyporales</taxon>
        <taxon>Steccherinaceae</taxon>
        <taxon>Antrodiella</taxon>
    </lineage>
</organism>
<dbReference type="Proteomes" id="UP000308730">
    <property type="component" value="Unassembled WGS sequence"/>
</dbReference>
<accession>A0A4S4LSI5</accession>
<keyword evidence="3" id="KW-1185">Reference proteome</keyword>